<feature type="signal peptide" evidence="1">
    <location>
        <begin position="1"/>
        <end position="20"/>
    </location>
</feature>
<feature type="chain" id="PRO_5045903801" evidence="1">
    <location>
        <begin position="21"/>
        <end position="326"/>
    </location>
</feature>
<keyword evidence="1" id="KW-0732">Signal</keyword>
<evidence type="ECO:0000313" key="2">
    <source>
        <dbReference type="EMBL" id="CAL8074305.1"/>
    </source>
</evidence>
<gene>
    <name evidence="2" type="ORF">ODALV1_LOCUS2850</name>
</gene>
<dbReference type="Proteomes" id="UP001642540">
    <property type="component" value="Unassembled WGS sequence"/>
</dbReference>
<name>A0ABP1PVA0_9HEXA</name>
<protein>
    <submittedName>
        <fullName evidence="2">Uncharacterized protein</fullName>
    </submittedName>
</protein>
<keyword evidence="3" id="KW-1185">Reference proteome</keyword>
<evidence type="ECO:0000256" key="1">
    <source>
        <dbReference type="SAM" id="SignalP"/>
    </source>
</evidence>
<proteinExistence type="predicted"/>
<reference evidence="2 3" key="1">
    <citation type="submission" date="2024-08" db="EMBL/GenBank/DDBJ databases">
        <authorList>
            <person name="Cucini C."/>
            <person name="Frati F."/>
        </authorList>
    </citation>
    <scope>NUCLEOTIDE SEQUENCE [LARGE SCALE GENOMIC DNA]</scope>
</reference>
<comment type="caution">
    <text evidence="2">The sequence shown here is derived from an EMBL/GenBank/DDBJ whole genome shotgun (WGS) entry which is preliminary data.</text>
</comment>
<sequence>MLNRYTFLVLLPIIIHISSGEDAPSKLYPVDEEAYNAYKERLCKVLPFGGSSDQLPPWSDALTENEIYELAFLNLGHQLTSDAIAQLPGNNLGWKKRIVDLMAYITQTTCESPGLSSSYINAAKNLFLYYILKFEKSMNSTTTADDAASTEEWNEIVEAISMCSRDIEPIHINDDCGSFTTYQTPEGVLLPVGTHIEQFDMEIEAPNGPGMDLIVDNIWWLFSVTYARCYAYFYPNEDVILLFLQRFRDDILSNFANRWRGAGDLVDHFSIIFGPMDSYQEFENVRLCAGVSYRYEGLAGRELVRPLTVMVGNTHVRNFKTAVTGY</sequence>
<accession>A0ABP1PVA0</accession>
<evidence type="ECO:0000313" key="3">
    <source>
        <dbReference type="Proteomes" id="UP001642540"/>
    </source>
</evidence>
<organism evidence="2 3">
    <name type="scientific">Orchesella dallaii</name>
    <dbReference type="NCBI Taxonomy" id="48710"/>
    <lineage>
        <taxon>Eukaryota</taxon>
        <taxon>Metazoa</taxon>
        <taxon>Ecdysozoa</taxon>
        <taxon>Arthropoda</taxon>
        <taxon>Hexapoda</taxon>
        <taxon>Collembola</taxon>
        <taxon>Entomobryomorpha</taxon>
        <taxon>Entomobryoidea</taxon>
        <taxon>Orchesellidae</taxon>
        <taxon>Orchesellinae</taxon>
        <taxon>Orchesella</taxon>
    </lineage>
</organism>
<dbReference type="EMBL" id="CAXLJM020000007">
    <property type="protein sequence ID" value="CAL8074305.1"/>
    <property type="molecule type" value="Genomic_DNA"/>
</dbReference>